<evidence type="ECO:0000256" key="3">
    <source>
        <dbReference type="ARBA" id="ARBA00023163"/>
    </source>
</evidence>
<sequence>MADTQKIFLDRKLFSHDDMSIALDRGLSVLEHLTRFPQGLPLSLIASELDIPLSACHRLLGDLQRHGYVRQARKQGDYVLTTKVVSLGLGFLSSAGIVDVAEPLLERLAQTSGELVRLSIVDEDRLTWVSKSQGMRQAGLRYDPDMGMDARLSCTASGHAWLMTLTDERALELVSRQGFGKPDEYGPKAPTTLKALLGYLHAARVRGFAMIDEVFAPGMSAMAAPVYRRKEAIGVISIAGPRARLSADRMHELAPTLLAAAAELGPISNASTLFGRPPLGKG</sequence>
<dbReference type="InterPro" id="IPR036390">
    <property type="entry name" value="WH_DNA-bd_sf"/>
</dbReference>
<dbReference type="SUPFAM" id="SSF55781">
    <property type="entry name" value="GAF domain-like"/>
    <property type="match status" value="1"/>
</dbReference>
<keyword evidence="2" id="KW-0238">DNA-binding</keyword>
<evidence type="ECO:0000259" key="4">
    <source>
        <dbReference type="PROSITE" id="PS51077"/>
    </source>
</evidence>
<feature type="domain" description="IclR-ED" evidence="5">
    <location>
        <begin position="83"/>
        <end position="270"/>
    </location>
</feature>
<gene>
    <name evidence="6" type="ORF">AVDCRST_MAG51-2565</name>
</gene>
<dbReference type="SMART" id="SM00346">
    <property type="entry name" value="HTH_ICLR"/>
    <property type="match status" value="1"/>
</dbReference>
<dbReference type="InterPro" id="IPR029016">
    <property type="entry name" value="GAF-like_dom_sf"/>
</dbReference>
<dbReference type="InterPro" id="IPR050707">
    <property type="entry name" value="HTH_MetabolicPath_Reg"/>
</dbReference>
<evidence type="ECO:0000256" key="1">
    <source>
        <dbReference type="ARBA" id="ARBA00023015"/>
    </source>
</evidence>
<protein>
    <submittedName>
        <fullName evidence="6">Transcriptional regulator, IclR family</fullName>
    </submittedName>
</protein>
<dbReference type="AlphaFoldDB" id="A0A6J4Q286"/>
<keyword evidence="3" id="KW-0804">Transcription</keyword>
<dbReference type="SUPFAM" id="SSF46785">
    <property type="entry name" value="Winged helix' DNA-binding domain"/>
    <property type="match status" value="1"/>
</dbReference>
<organism evidence="6">
    <name type="scientific">uncultured Ramlibacter sp</name>
    <dbReference type="NCBI Taxonomy" id="260755"/>
    <lineage>
        <taxon>Bacteria</taxon>
        <taxon>Pseudomonadati</taxon>
        <taxon>Pseudomonadota</taxon>
        <taxon>Betaproteobacteria</taxon>
        <taxon>Burkholderiales</taxon>
        <taxon>Comamonadaceae</taxon>
        <taxon>Ramlibacter</taxon>
        <taxon>environmental samples</taxon>
    </lineage>
</organism>
<evidence type="ECO:0000313" key="6">
    <source>
        <dbReference type="EMBL" id="CAA9430085.1"/>
    </source>
</evidence>
<dbReference type="InterPro" id="IPR014757">
    <property type="entry name" value="Tscrpt_reg_IclR_C"/>
</dbReference>
<feature type="domain" description="HTH iclR-type" evidence="4">
    <location>
        <begin position="20"/>
        <end position="82"/>
    </location>
</feature>
<dbReference type="Gene3D" id="1.10.10.10">
    <property type="entry name" value="Winged helix-like DNA-binding domain superfamily/Winged helix DNA-binding domain"/>
    <property type="match status" value="1"/>
</dbReference>
<dbReference type="EMBL" id="CADCUX010000551">
    <property type="protein sequence ID" value="CAA9430085.1"/>
    <property type="molecule type" value="Genomic_DNA"/>
</dbReference>
<dbReference type="GO" id="GO:0003677">
    <property type="term" value="F:DNA binding"/>
    <property type="evidence" value="ECO:0007669"/>
    <property type="project" value="UniProtKB-KW"/>
</dbReference>
<proteinExistence type="predicted"/>
<name>A0A6J4Q286_9BURK</name>
<reference evidence="6" key="1">
    <citation type="submission" date="2020-02" db="EMBL/GenBank/DDBJ databases">
        <authorList>
            <person name="Meier V. D."/>
        </authorList>
    </citation>
    <scope>NUCLEOTIDE SEQUENCE</scope>
    <source>
        <strain evidence="6">AVDCRST_MAG51</strain>
    </source>
</reference>
<dbReference type="Gene3D" id="3.30.450.40">
    <property type="match status" value="1"/>
</dbReference>
<dbReference type="GO" id="GO:0045892">
    <property type="term" value="P:negative regulation of DNA-templated transcription"/>
    <property type="evidence" value="ECO:0007669"/>
    <property type="project" value="TreeGrafter"/>
</dbReference>
<keyword evidence="1" id="KW-0805">Transcription regulation</keyword>
<dbReference type="Pfam" id="PF01614">
    <property type="entry name" value="IclR_C"/>
    <property type="match status" value="1"/>
</dbReference>
<dbReference type="Pfam" id="PF09339">
    <property type="entry name" value="HTH_IclR"/>
    <property type="match status" value="1"/>
</dbReference>
<evidence type="ECO:0000256" key="2">
    <source>
        <dbReference type="ARBA" id="ARBA00023125"/>
    </source>
</evidence>
<dbReference type="PANTHER" id="PTHR30136:SF35">
    <property type="entry name" value="HTH-TYPE TRANSCRIPTIONAL REGULATOR RV1719"/>
    <property type="match status" value="1"/>
</dbReference>
<dbReference type="InterPro" id="IPR036388">
    <property type="entry name" value="WH-like_DNA-bd_sf"/>
</dbReference>
<evidence type="ECO:0000259" key="5">
    <source>
        <dbReference type="PROSITE" id="PS51078"/>
    </source>
</evidence>
<dbReference type="PROSITE" id="PS51078">
    <property type="entry name" value="ICLR_ED"/>
    <property type="match status" value="1"/>
</dbReference>
<dbReference type="PANTHER" id="PTHR30136">
    <property type="entry name" value="HELIX-TURN-HELIX TRANSCRIPTIONAL REGULATOR, ICLR FAMILY"/>
    <property type="match status" value="1"/>
</dbReference>
<dbReference type="PROSITE" id="PS51077">
    <property type="entry name" value="HTH_ICLR"/>
    <property type="match status" value="1"/>
</dbReference>
<dbReference type="GO" id="GO:0003700">
    <property type="term" value="F:DNA-binding transcription factor activity"/>
    <property type="evidence" value="ECO:0007669"/>
    <property type="project" value="TreeGrafter"/>
</dbReference>
<accession>A0A6J4Q286</accession>
<dbReference type="InterPro" id="IPR005471">
    <property type="entry name" value="Tscrpt_reg_IclR_N"/>
</dbReference>